<accession>A0A4U5WHG4</accession>
<protein>
    <submittedName>
        <fullName evidence="2">Sigma-like protein</fullName>
    </submittedName>
</protein>
<keyword evidence="3" id="KW-1185">Reference proteome</keyword>
<dbReference type="OrthoDB" id="4269235at2"/>
<reference evidence="2 3" key="1">
    <citation type="submission" date="2019-04" db="EMBL/GenBank/DDBJ databases">
        <title>Streptomyces lasaliensis sp. nov., an Actinomycete isolated from soil which produces the polyether antibiotic lasalocid.</title>
        <authorList>
            <person name="Erwin G."/>
            <person name="Haber C."/>
        </authorList>
    </citation>
    <scope>NUCLEOTIDE SEQUENCE [LARGE SCALE GENOMIC DNA]</scope>
    <source>
        <strain evidence="2 3">X-537</strain>
    </source>
</reference>
<dbReference type="RefSeq" id="WP_137307374.1">
    <property type="nucleotide sequence ID" value="NZ_SZNQ01000001.1"/>
</dbReference>
<organism evidence="2 3">
    <name type="scientific">Streptomyces lasalocidi</name>
    <name type="common">Streptomyces lasaliensis</name>
    <dbReference type="NCBI Taxonomy" id="324833"/>
    <lineage>
        <taxon>Bacteria</taxon>
        <taxon>Bacillati</taxon>
        <taxon>Actinomycetota</taxon>
        <taxon>Actinomycetes</taxon>
        <taxon>Kitasatosporales</taxon>
        <taxon>Streptomycetaceae</taxon>
        <taxon>Streptomyces</taxon>
    </lineage>
</organism>
<name>A0A4U5WHG4_STRLS</name>
<comment type="caution">
    <text evidence="2">The sequence shown here is derived from an EMBL/GenBank/DDBJ whole genome shotgun (WGS) entry which is preliminary data.</text>
</comment>
<sequence length="62" mass="6313">MSEDKKIQGEEIVTLDNHAPAPPKDGPVVALDSQAPAPSADTAITTMDNHAPAPPALDLGGK</sequence>
<feature type="region of interest" description="Disordered" evidence="1">
    <location>
        <begin position="1"/>
        <end position="62"/>
    </location>
</feature>
<evidence type="ECO:0000313" key="3">
    <source>
        <dbReference type="Proteomes" id="UP000305929"/>
    </source>
</evidence>
<dbReference type="EMBL" id="SZNQ01000001">
    <property type="protein sequence ID" value="TKT01339.1"/>
    <property type="molecule type" value="Genomic_DNA"/>
</dbReference>
<dbReference type="Proteomes" id="UP000305929">
    <property type="component" value="Unassembled WGS sequence"/>
</dbReference>
<gene>
    <name evidence="2" type="ORF">E4U91_15240</name>
</gene>
<proteinExistence type="predicted"/>
<evidence type="ECO:0000256" key="1">
    <source>
        <dbReference type="SAM" id="MobiDB-lite"/>
    </source>
</evidence>
<dbReference type="AlphaFoldDB" id="A0A4U5WHG4"/>
<evidence type="ECO:0000313" key="2">
    <source>
        <dbReference type="EMBL" id="TKT01339.1"/>
    </source>
</evidence>